<reference evidence="13" key="2">
    <citation type="submission" date="2023-07" db="EMBL/GenBank/DDBJ databases">
        <authorList>
            <person name="Shen H."/>
        </authorList>
    </citation>
    <scope>NUCLEOTIDE SEQUENCE</scope>
    <source>
        <strain evidence="13">TNR-22</strain>
    </source>
</reference>
<keyword evidence="9" id="KW-0443">Lipid metabolism</keyword>
<dbReference type="NCBIfam" id="TIGR00147">
    <property type="entry name" value="YegS/Rv2252/BmrU family lipid kinase"/>
    <property type="match status" value="1"/>
</dbReference>
<name>A0ABT8YGK8_9HYPH</name>
<evidence type="ECO:0000256" key="11">
    <source>
        <dbReference type="ARBA" id="ARBA00023264"/>
    </source>
</evidence>
<evidence type="ECO:0000256" key="9">
    <source>
        <dbReference type="ARBA" id="ARBA00023098"/>
    </source>
</evidence>
<keyword evidence="5" id="KW-0547">Nucleotide-binding</keyword>
<dbReference type="SUPFAM" id="SSF111331">
    <property type="entry name" value="NAD kinase/diacylglycerol kinase-like"/>
    <property type="match status" value="1"/>
</dbReference>
<evidence type="ECO:0000256" key="8">
    <source>
        <dbReference type="ARBA" id="ARBA00022842"/>
    </source>
</evidence>
<dbReference type="InterPro" id="IPR001206">
    <property type="entry name" value="Diacylglycerol_kinase_cat_dom"/>
</dbReference>
<keyword evidence="11" id="KW-1208">Phospholipid metabolism</keyword>
<keyword evidence="4" id="KW-0479">Metal-binding</keyword>
<keyword evidence="6 13" id="KW-0418">Kinase</keyword>
<dbReference type="Gene3D" id="2.60.200.40">
    <property type="match status" value="1"/>
</dbReference>
<evidence type="ECO:0000313" key="13">
    <source>
        <dbReference type="EMBL" id="MDO6962809.1"/>
    </source>
</evidence>
<dbReference type="SMART" id="SM00046">
    <property type="entry name" value="DAGKc"/>
    <property type="match status" value="1"/>
</dbReference>
<evidence type="ECO:0000256" key="3">
    <source>
        <dbReference type="ARBA" id="ARBA00022679"/>
    </source>
</evidence>
<dbReference type="RefSeq" id="WP_304374679.1">
    <property type="nucleotide sequence ID" value="NZ_JAUOZU010000001.1"/>
</dbReference>
<dbReference type="PANTHER" id="PTHR12358:SF106">
    <property type="entry name" value="LIPID KINASE YEGS"/>
    <property type="match status" value="1"/>
</dbReference>
<keyword evidence="3" id="KW-0808">Transferase</keyword>
<evidence type="ECO:0000256" key="1">
    <source>
        <dbReference type="ARBA" id="ARBA00001946"/>
    </source>
</evidence>
<protein>
    <submittedName>
        <fullName evidence="13">Diacylglycerol kinase family lipid kinase</fullName>
    </submittedName>
</protein>
<dbReference type="InterPro" id="IPR045540">
    <property type="entry name" value="YegS/DAGK_C"/>
</dbReference>
<evidence type="ECO:0000256" key="7">
    <source>
        <dbReference type="ARBA" id="ARBA00022840"/>
    </source>
</evidence>
<gene>
    <name evidence="13" type="ORF">Q4481_02505</name>
</gene>
<dbReference type="Pfam" id="PF19279">
    <property type="entry name" value="YegS_C"/>
    <property type="match status" value="1"/>
</dbReference>
<keyword evidence="10" id="KW-0594">Phospholipid biosynthesis</keyword>
<dbReference type="PANTHER" id="PTHR12358">
    <property type="entry name" value="SPHINGOSINE KINASE"/>
    <property type="match status" value="1"/>
</dbReference>
<dbReference type="EMBL" id="JAUOZU010000001">
    <property type="protein sequence ID" value="MDO6962809.1"/>
    <property type="molecule type" value="Genomic_DNA"/>
</dbReference>
<evidence type="ECO:0000256" key="6">
    <source>
        <dbReference type="ARBA" id="ARBA00022777"/>
    </source>
</evidence>
<dbReference type="PROSITE" id="PS50146">
    <property type="entry name" value="DAGK"/>
    <property type="match status" value="1"/>
</dbReference>
<dbReference type="InterPro" id="IPR005218">
    <property type="entry name" value="Diacylglycerol/lipid_kinase"/>
</dbReference>
<evidence type="ECO:0000259" key="12">
    <source>
        <dbReference type="PROSITE" id="PS50146"/>
    </source>
</evidence>
<dbReference type="GO" id="GO:0016301">
    <property type="term" value="F:kinase activity"/>
    <property type="evidence" value="ECO:0007669"/>
    <property type="project" value="UniProtKB-KW"/>
</dbReference>
<evidence type="ECO:0000256" key="4">
    <source>
        <dbReference type="ARBA" id="ARBA00022723"/>
    </source>
</evidence>
<accession>A0ABT8YGK8</accession>
<reference evidence="13" key="1">
    <citation type="journal article" date="2015" name="Int. J. Syst. Evol. Microbiol.">
        <title>Rhizobium alvei sp. nov., isolated from a freshwater river.</title>
        <authorList>
            <person name="Sheu S.Y."/>
            <person name="Huang H.W."/>
            <person name="Young C.C."/>
            <person name="Chen W.M."/>
        </authorList>
    </citation>
    <scope>NUCLEOTIDE SEQUENCE</scope>
    <source>
        <strain evidence="13">TNR-22</strain>
    </source>
</reference>
<dbReference type="InterPro" id="IPR016064">
    <property type="entry name" value="NAD/diacylglycerol_kinase_sf"/>
</dbReference>
<evidence type="ECO:0000256" key="10">
    <source>
        <dbReference type="ARBA" id="ARBA00023209"/>
    </source>
</evidence>
<evidence type="ECO:0000256" key="2">
    <source>
        <dbReference type="ARBA" id="ARBA00022516"/>
    </source>
</evidence>
<dbReference type="InterPro" id="IPR017438">
    <property type="entry name" value="ATP-NAD_kinase_N"/>
</dbReference>
<dbReference type="Gene3D" id="3.40.50.10330">
    <property type="entry name" value="Probable inorganic polyphosphate/atp-NAD kinase, domain 1"/>
    <property type="match status" value="1"/>
</dbReference>
<keyword evidence="8" id="KW-0460">Magnesium</keyword>
<keyword evidence="14" id="KW-1185">Reference proteome</keyword>
<sequence>MAVILIVNPVSGGGRGARSENRVVDALRRRFGTVDLYRTRAPGDASDRARAAAGEGYELVVAMGGDGTISECVSGILSSARPDMPLAFVSTGRGCDFASQFGSAGSPEAWVERIKWPQTRKIDAGEIRFDGEIGNEPPRYFNNIASFGVSGHIARRVNRARRIPFLPARALFFVHSLIGLATYKPVAMRLSVEGREASLYEVTLAVVANGPRFGGGMKIAPMAMTDDGLFDIVIIPAMARWKILLQFGRIYRGTHFRNPDVIHVRGRSMTIECADGMMSLSAEIDGEAIEIRSVALNLQPAALTLAM</sequence>
<keyword evidence="7" id="KW-0067">ATP-binding</keyword>
<comment type="cofactor">
    <cofactor evidence="1">
        <name>Mg(2+)</name>
        <dbReference type="ChEBI" id="CHEBI:18420"/>
    </cofactor>
</comment>
<evidence type="ECO:0000256" key="5">
    <source>
        <dbReference type="ARBA" id="ARBA00022741"/>
    </source>
</evidence>
<proteinExistence type="predicted"/>
<dbReference type="InterPro" id="IPR050187">
    <property type="entry name" value="Lipid_Phosphate_FormReg"/>
</dbReference>
<organism evidence="13 14">
    <name type="scientific">Rhizobium alvei</name>
    <dbReference type="NCBI Taxonomy" id="1132659"/>
    <lineage>
        <taxon>Bacteria</taxon>
        <taxon>Pseudomonadati</taxon>
        <taxon>Pseudomonadota</taxon>
        <taxon>Alphaproteobacteria</taxon>
        <taxon>Hyphomicrobiales</taxon>
        <taxon>Rhizobiaceae</taxon>
        <taxon>Rhizobium/Agrobacterium group</taxon>
        <taxon>Rhizobium</taxon>
    </lineage>
</organism>
<feature type="domain" description="DAGKc" evidence="12">
    <location>
        <begin position="1"/>
        <end position="131"/>
    </location>
</feature>
<dbReference type="Proteomes" id="UP001174932">
    <property type="component" value="Unassembled WGS sequence"/>
</dbReference>
<evidence type="ECO:0000313" key="14">
    <source>
        <dbReference type="Proteomes" id="UP001174932"/>
    </source>
</evidence>
<comment type="caution">
    <text evidence="13">The sequence shown here is derived from an EMBL/GenBank/DDBJ whole genome shotgun (WGS) entry which is preliminary data.</text>
</comment>
<keyword evidence="2" id="KW-0444">Lipid biosynthesis</keyword>
<dbReference type="Pfam" id="PF00781">
    <property type="entry name" value="DAGK_cat"/>
    <property type="match status" value="1"/>
</dbReference>